<dbReference type="InterPro" id="IPR006976">
    <property type="entry name" value="VanZ-like"/>
</dbReference>
<gene>
    <name evidence="3" type="ORF">U725_01963</name>
</gene>
<organism evidence="3 4">
    <name type="scientific">Lactococcus cremoris subsp. cremoris GE214</name>
    <dbReference type="NCBI Taxonomy" id="1415168"/>
    <lineage>
        <taxon>Bacteria</taxon>
        <taxon>Bacillati</taxon>
        <taxon>Bacillota</taxon>
        <taxon>Bacilli</taxon>
        <taxon>Lactobacillales</taxon>
        <taxon>Streptococcaceae</taxon>
        <taxon>Lactococcus</taxon>
        <taxon>Lactococcus cremoris subsp. cremoris</taxon>
    </lineage>
</organism>
<accession>A0A084A969</accession>
<evidence type="ECO:0000313" key="4">
    <source>
        <dbReference type="Proteomes" id="UP000028401"/>
    </source>
</evidence>
<evidence type="ECO:0000313" key="3">
    <source>
        <dbReference type="EMBL" id="KEY61848.1"/>
    </source>
</evidence>
<feature type="domain" description="VanZ-like" evidence="2">
    <location>
        <begin position="10"/>
        <end position="126"/>
    </location>
</feature>
<feature type="transmembrane region" description="Helical" evidence="1">
    <location>
        <begin position="12"/>
        <end position="35"/>
    </location>
</feature>
<name>A0A084A969_LACLC</name>
<keyword evidence="1" id="KW-0812">Transmembrane</keyword>
<sequence length="166" mass="18852">MTKRLGKILFILYIIGLIWLILFKISFHPITYLELVNTRSLNLVPFAMSGGSREILYNIIAFIPFGILFGMNAPKWSFLTKVILSFALSLSFESLQYLLAIGASDITDIITNTLGALIGLSFYALLIKIFSKTKVNIILISLFCLLLGFVLFFIGQTLFWIYFPQY</sequence>
<dbReference type="RefSeq" id="WP_042748607.1">
    <property type="nucleotide sequence ID" value="NZ_AZSI01000105.1"/>
</dbReference>
<evidence type="ECO:0000256" key="1">
    <source>
        <dbReference type="SAM" id="Phobius"/>
    </source>
</evidence>
<reference evidence="3 4" key="1">
    <citation type="submission" date="2014-06" db="EMBL/GenBank/DDBJ databases">
        <title>Draft genome sequence of the putrescine producing strain Lactococcus lactis subsp cremoris GE214.</title>
        <authorList>
            <person name="Ladero V."/>
            <person name="Linares D.M."/>
            <person name="del Rio B."/>
            <person name="Mayo B."/>
            <person name="Martin M.C."/>
            <person name="Fernandez M."/>
            <person name="Alvarez M.A."/>
        </authorList>
    </citation>
    <scope>NUCLEOTIDE SEQUENCE [LARGE SCALE GENOMIC DNA]</scope>
    <source>
        <strain evidence="3 4">GE214</strain>
    </source>
</reference>
<proteinExistence type="predicted"/>
<dbReference type="InterPro" id="IPR053150">
    <property type="entry name" value="Teicoplanin_resist-assoc"/>
</dbReference>
<protein>
    <submittedName>
        <fullName evidence="3">Putative teicoplanin resistance protein</fullName>
    </submittedName>
</protein>
<feature type="transmembrane region" description="Helical" evidence="1">
    <location>
        <begin position="109"/>
        <end position="130"/>
    </location>
</feature>
<dbReference type="PANTHER" id="PTHR36834:SF2">
    <property type="entry name" value="MEMBRANE PROTEIN"/>
    <property type="match status" value="1"/>
</dbReference>
<comment type="caution">
    <text evidence="3">The sequence shown here is derived from an EMBL/GenBank/DDBJ whole genome shotgun (WGS) entry which is preliminary data.</text>
</comment>
<dbReference type="PATRIC" id="fig|1415168.3.peg.2036"/>
<dbReference type="Pfam" id="PF04892">
    <property type="entry name" value="VanZ"/>
    <property type="match status" value="1"/>
</dbReference>
<keyword evidence="1" id="KW-1133">Transmembrane helix</keyword>
<feature type="transmembrane region" description="Helical" evidence="1">
    <location>
        <begin position="137"/>
        <end position="163"/>
    </location>
</feature>
<dbReference type="PANTHER" id="PTHR36834">
    <property type="entry name" value="MEMBRANE PROTEIN-RELATED"/>
    <property type="match status" value="1"/>
</dbReference>
<evidence type="ECO:0000259" key="2">
    <source>
        <dbReference type="Pfam" id="PF04892"/>
    </source>
</evidence>
<feature type="transmembrane region" description="Helical" evidence="1">
    <location>
        <begin position="55"/>
        <end position="71"/>
    </location>
</feature>
<feature type="transmembrane region" description="Helical" evidence="1">
    <location>
        <begin position="83"/>
        <end position="103"/>
    </location>
</feature>
<dbReference type="Proteomes" id="UP000028401">
    <property type="component" value="Unassembled WGS sequence"/>
</dbReference>
<dbReference type="EMBL" id="AZSI01000105">
    <property type="protein sequence ID" value="KEY61848.1"/>
    <property type="molecule type" value="Genomic_DNA"/>
</dbReference>
<dbReference type="AlphaFoldDB" id="A0A084A969"/>
<keyword evidence="1" id="KW-0472">Membrane</keyword>